<dbReference type="InterPro" id="IPR016181">
    <property type="entry name" value="Acyl_CoA_acyltransferase"/>
</dbReference>
<dbReference type="InterPro" id="IPR000182">
    <property type="entry name" value="GNAT_dom"/>
</dbReference>
<evidence type="ECO:0000313" key="2">
    <source>
        <dbReference type="EMBL" id="HIQ82526.1"/>
    </source>
</evidence>
<comment type="caution">
    <text evidence="2">The sequence shown here is derived from an EMBL/GenBank/DDBJ whole genome shotgun (WGS) entry which is preliminary data.</text>
</comment>
<dbReference type="InterPro" id="IPR052564">
    <property type="entry name" value="N-acetyltrans/Recomb-assoc"/>
</dbReference>
<dbReference type="EMBL" id="DVFZ01000051">
    <property type="protein sequence ID" value="HIQ82526.1"/>
    <property type="molecule type" value="Genomic_DNA"/>
</dbReference>
<organism evidence="2 3">
    <name type="scientific">Candidatus Pullichristensenella stercorigallinarum</name>
    <dbReference type="NCBI Taxonomy" id="2840909"/>
    <lineage>
        <taxon>Bacteria</taxon>
        <taxon>Bacillati</taxon>
        <taxon>Bacillota</taxon>
        <taxon>Clostridia</taxon>
        <taxon>Candidatus Pullichristensenella</taxon>
    </lineage>
</organism>
<accession>A0A9D0ZLN3</accession>
<reference evidence="2" key="1">
    <citation type="submission" date="2020-10" db="EMBL/GenBank/DDBJ databases">
        <authorList>
            <person name="Gilroy R."/>
        </authorList>
    </citation>
    <scope>NUCLEOTIDE SEQUENCE</scope>
    <source>
        <strain evidence="2">ChiSjej6B24-2974</strain>
    </source>
</reference>
<dbReference type="PANTHER" id="PTHR43451">
    <property type="entry name" value="ACETYLTRANSFERASE (GNAT) FAMILY PROTEIN"/>
    <property type="match status" value="1"/>
</dbReference>
<dbReference type="Gene3D" id="3.40.630.30">
    <property type="match status" value="1"/>
</dbReference>
<proteinExistence type="predicted"/>
<gene>
    <name evidence="2" type="ORF">IAA52_05430</name>
</gene>
<protein>
    <submittedName>
        <fullName evidence="2">GNAT family N-acetyltransferase</fullName>
    </submittedName>
</protein>
<dbReference type="GO" id="GO:0016747">
    <property type="term" value="F:acyltransferase activity, transferring groups other than amino-acyl groups"/>
    <property type="evidence" value="ECO:0007669"/>
    <property type="project" value="InterPro"/>
</dbReference>
<evidence type="ECO:0000259" key="1">
    <source>
        <dbReference type="PROSITE" id="PS51186"/>
    </source>
</evidence>
<dbReference type="PROSITE" id="PS51186">
    <property type="entry name" value="GNAT"/>
    <property type="match status" value="1"/>
</dbReference>
<dbReference type="CDD" id="cd04301">
    <property type="entry name" value="NAT_SF"/>
    <property type="match status" value="1"/>
</dbReference>
<dbReference type="Proteomes" id="UP000824260">
    <property type="component" value="Unassembled WGS sequence"/>
</dbReference>
<evidence type="ECO:0000313" key="3">
    <source>
        <dbReference type="Proteomes" id="UP000824260"/>
    </source>
</evidence>
<dbReference type="SUPFAM" id="SSF55729">
    <property type="entry name" value="Acyl-CoA N-acyltransferases (Nat)"/>
    <property type="match status" value="1"/>
</dbReference>
<name>A0A9D0ZLN3_9FIRM</name>
<dbReference type="AlphaFoldDB" id="A0A9D0ZLN3"/>
<reference evidence="2" key="2">
    <citation type="journal article" date="2021" name="PeerJ">
        <title>Extensive microbial diversity within the chicken gut microbiome revealed by metagenomics and culture.</title>
        <authorList>
            <person name="Gilroy R."/>
            <person name="Ravi A."/>
            <person name="Getino M."/>
            <person name="Pursley I."/>
            <person name="Horton D.L."/>
            <person name="Alikhan N.F."/>
            <person name="Baker D."/>
            <person name="Gharbi K."/>
            <person name="Hall N."/>
            <person name="Watson M."/>
            <person name="Adriaenssens E.M."/>
            <person name="Foster-Nyarko E."/>
            <person name="Jarju S."/>
            <person name="Secka A."/>
            <person name="Antonio M."/>
            <person name="Oren A."/>
            <person name="Chaudhuri R.R."/>
            <person name="La Ragione R."/>
            <person name="Hildebrand F."/>
            <person name="Pallen M.J."/>
        </authorList>
    </citation>
    <scope>NUCLEOTIDE SEQUENCE</scope>
    <source>
        <strain evidence="2">ChiSjej6B24-2974</strain>
    </source>
</reference>
<dbReference type="Pfam" id="PF13673">
    <property type="entry name" value="Acetyltransf_10"/>
    <property type="match status" value="1"/>
</dbReference>
<feature type="domain" description="N-acetyltransferase" evidence="1">
    <location>
        <begin position="21"/>
        <end position="144"/>
    </location>
</feature>
<dbReference type="PANTHER" id="PTHR43451:SF1">
    <property type="entry name" value="ACETYLTRANSFERASE"/>
    <property type="match status" value="1"/>
</dbReference>
<sequence>MTRFVWAEKAHVQEIWALVQSTIRAVYPRCYPMEAVEFFCRHHSLERIAEDVESGGVGVLTHNGQLVGTGACRAEHIARVYVLPQAQGRGYGSLLMERMEREIAQTYAAAELDASLPALRFYANRGYAVVRRETIAIESGKMLAYEVMRKRLT</sequence>